<dbReference type="GO" id="GO:0004789">
    <property type="term" value="F:thiamine-phosphate diphosphorylase activity"/>
    <property type="evidence" value="ECO:0007669"/>
    <property type="project" value="TreeGrafter"/>
</dbReference>
<dbReference type="InterPro" id="IPR036206">
    <property type="entry name" value="ThiamineP_synth_sf"/>
</dbReference>
<dbReference type="GO" id="GO:0005737">
    <property type="term" value="C:cytoplasm"/>
    <property type="evidence" value="ECO:0007669"/>
    <property type="project" value="TreeGrafter"/>
</dbReference>
<dbReference type="OrthoDB" id="194683at2"/>
<gene>
    <name evidence="4" type="ORF">EPI11_17720</name>
</gene>
<proteinExistence type="predicted"/>
<evidence type="ECO:0000313" key="4">
    <source>
        <dbReference type="EMBL" id="RWW91881.1"/>
    </source>
</evidence>
<evidence type="ECO:0000256" key="1">
    <source>
        <dbReference type="ARBA" id="ARBA00004948"/>
    </source>
</evidence>
<keyword evidence="5" id="KW-1185">Reference proteome</keyword>
<dbReference type="PANTHER" id="PTHR20857:SF15">
    <property type="entry name" value="THIAMINE-PHOSPHATE SYNTHASE"/>
    <property type="match status" value="1"/>
</dbReference>
<dbReference type="RefSeq" id="WP_128391333.1">
    <property type="nucleotide sequence ID" value="NZ_SBII01000016.1"/>
</dbReference>
<dbReference type="Proteomes" id="UP000287527">
    <property type="component" value="Unassembled WGS sequence"/>
</dbReference>
<comment type="pathway">
    <text evidence="1">Cofactor biosynthesis; thiamine diphosphate biosynthesis.</text>
</comment>
<name>A0A444GMC0_9FLAO</name>
<sequence length="200" mass="23013">MIIITNPGAIANEVSIIHKLFDEGMELLHIRKPELSRLEFIQFVNSIDKEYYSKLVLHQYYEITDDYDITMLHITEKNRSAFYDDTNKLTEKAGMVFSTSIHSIEDFNRLSGIFEYAFLSPVYESISKQGYKAGHDILASVERRTNFTTRLIALGGITHENCIDTVKSGFDDVAVLGCIWNAKYPLEEFKKCFRAITNYV</sequence>
<dbReference type="PANTHER" id="PTHR20857">
    <property type="entry name" value="THIAMINE-PHOSPHATE PYROPHOSPHORYLASE"/>
    <property type="match status" value="1"/>
</dbReference>
<dbReference type="SUPFAM" id="SSF51391">
    <property type="entry name" value="Thiamin phosphate synthase"/>
    <property type="match status" value="1"/>
</dbReference>
<accession>A0A444GMC0</accession>
<dbReference type="InterPro" id="IPR013785">
    <property type="entry name" value="Aldolase_TIM"/>
</dbReference>
<dbReference type="CDD" id="cd00564">
    <property type="entry name" value="TMP_TenI"/>
    <property type="match status" value="1"/>
</dbReference>
<reference evidence="4 5" key="1">
    <citation type="submission" date="2019-01" db="EMBL/GenBank/DDBJ databases">
        <title>Flavobacterium sp. nov.,isolated from freshwater.</title>
        <authorList>
            <person name="Zhang R."/>
            <person name="Du Z.-J."/>
        </authorList>
    </citation>
    <scope>NUCLEOTIDE SEQUENCE [LARGE SCALE GENOMIC DNA]</scope>
    <source>
        <strain evidence="4 5">1E403</strain>
    </source>
</reference>
<comment type="caution">
    <text evidence="4">The sequence shown here is derived from an EMBL/GenBank/DDBJ whole genome shotgun (WGS) entry which is preliminary data.</text>
</comment>
<organism evidence="4 5">
    <name type="scientific">Flavobacterium cerinum</name>
    <dbReference type="NCBI Taxonomy" id="2502784"/>
    <lineage>
        <taxon>Bacteria</taxon>
        <taxon>Pseudomonadati</taxon>
        <taxon>Bacteroidota</taxon>
        <taxon>Flavobacteriia</taxon>
        <taxon>Flavobacteriales</taxon>
        <taxon>Flavobacteriaceae</taxon>
        <taxon>Flavobacterium</taxon>
    </lineage>
</organism>
<dbReference type="Pfam" id="PF02581">
    <property type="entry name" value="TMP-TENI"/>
    <property type="match status" value="1"/>
</dbReference>
<keyword evidence="2" id="KW-0784">Thiamine biosynthesis</keyword>
<dbReference type="InterPro" id="IPR022998">
    <property type="entry name" value="ThiamineP_synth_TenI"/>
</dbReference>
<dbReference type="EMBL" id="SBII01000016">
    <property type="protein sequence ID" value="RWW91881.1"/>
    <property type="molecule type" value="Genomic_DNA"/>
</dbReference>
<protein>
    <submittedName>
        <fullName evidence="4">Thiamine phosphate synthase</fullName>
    </submittedName>
</protein>
<dbReference type="GO" id="GO:0009228">
    <property type="term" value="P:thiamine biosynthetic process"/>
    <property type="evidence" value="ECO:0007669"/>
    <property type="project" value="UniProtKB-KW"/>
</dbReference>
<feature type="domain" description="Thiamine phosphate synthase/TenI" evidence="3">
    <location>
        <begin position="3"/>
        <end position="178"/>
    </location>
</feature>
<evidence type="ECO:0000259" key="3">
    <source>
        <dbReference type="Pfam" id="PF02581"/>
    </source>
</evidence>
<dbReference type="AlphaFoldDB" id="A0A444GMC0"/>
<dbReference type="Gene3D" id="3.20.20.70">
    <property type="entry name" value="Aldolase class I"/>
    <property type="match status" value="1"/>
</dbReference>
<evidence type="ECO:0000313" key="5">
    <source>
        <dbReference type="Proteomes" id="UP000287527"/>
    </source>
</evidence>
<evidence type="ECO:0000256" key="2">
    <source>
        <dbReference type="ARBA" id="ARBA00022977"/>
    </source>
</evidence>